<dbReference type="AlphaFoldDB" id="A0AAF0EQS4"/>
<feature type="compositionally biased region" description="Basic and acidic residues" evidence="1">
    <location>
        <begin position="159"/>
        <end position="170"/>
    </location>
</feature>
<keyword evidence="3" id="KW-1185">Reference proteome</keyword>
<gene>
    <name evidence="2" type="primary">SIP5</name>
    <name evidence="2" type="ORF">MNAN1_003969</name>
</gene>
<dbReference type="Proteomes" id="UP001213623">
    <property type="component" value="Chromosome 8"/>
</dbReference>
<dbReference type="EMBL" id="CP119899">
    <property type="protein sequence ID" value="WFD28953.1"/>
    <property type="molecule type" value="Genomic_DNA"/>
</dbReference>
<feature type="region of interest" description="Disordered" evidence="1">
    <location>
        <begin position="159"/>
        <end position="307"/>
    </location>
</feature>
<feature type="compositionally biased region" description="Low complexity" evidence="1">
    <location>
        <begin position="214"/>
        <end position="240"/>
    </location>
</feature>
<reference evidence="2" key="1">
    <citation type="submission" date="2023-03" db="EMBL/GenBank/DDBJ databases">
        <title>Mating type loci evolution in Malassezia.</title>
        <authorList>
            <person name="Coelho M.A."/>
        </authorList>
    </citation>
    <scope>NUCLEOTIDE SEQUENCE</scope>
    <source>
        <strain evidence="2">CBS 9557</strain>
    </source>
</reference>
<proteinExistence type="predicted"/>
<evidence type="ECO:0000313" key="2">
    <source>
        <dbReference type="EMBL" id="WFD28953.1"/>
    </source>
</evidence>
<name>A0AAF0EQS4_9BASI</name>
<feature type="compositionally biased region" description="Polar residues" evidence="1">
    <location>
        <begin position="246"/>
        <end position="276"/>
    </location>
</feature>
<accession>A0AAF0EQS4</accession>
<feature type="compositionally biased region" description="Low complexity" evidence="1">
    <location>
        <begin position="185"/>
        <end position="196"/>
    </location>
</feature>
<evidence type="ECO:0000256" key="1">
    <source>
        <dbReference type="SAM" id="MobiDB-lite"/>
    </source>
</evidence>
<evidence type="ECO:0000313" key="3">
    <source>
        <dbReference type="Proteomes" id="UP001213623"/>
    </source>
</evidence>
<feature type="compositionally biased region" description="Polar residues" evidence="1">
    <location>
        <begin position="293"/>
        <end position="306"/>
    </location>
</feature>
<organism evidence="2 3">
    <name type="scientific">Malassezia nana</name>
    <dbReference type="NCBI Taxonomy" id="180528"/>
    <lineage>
        <taxon>Eukaryota</taxon>
        <taxon>Fungi</taxon>
        <taxon>Dikarya</taxon>
        <taxon>Basidiomycota</taxon>
        <taxon>Ustilaginomycotina</taxon>
        <taxon>Malasseziomycetes</taxon>
        <taxon>Malasseziales</taxon>
        <taxon>Malasseziaceae</taxon>
        <taxon>Malassezia</taxon>
    </lineage>
</organism>
<protein>
    <submittedName>
        <fullName evidence="2">SNF1-interacting protein</fullName>
    </submittedName>
</protein>
<sequence length="408" mass="43909">MVPDFGVVYQACQVRADTNAEAANEHAATAIGTGGAQAQGHHIHPKWKDKLDRALQNTARTENRRVIMRQDGSTLVPIGVSSSHTGDALASFVEQNSHLGHNGPGGSIVLHGEHFEQTIQRYLHQGSPLQRARQSLDRSRPLHLSPEALDEIILRETMRRSRLEHEEQQRRQSTSGSRPESRAGSSNPLSLLPRRLANVAALKHKRNRSEADDVSQQSSQGDAQASVTPPSESTRPSTSVEEADTTHATSSQAETPTKPTPTRSGQTATPLSTTDLASAATPPPSLRVPRDMQGSSSQTPAATTPVTRHRFSCDVAGLSNSPALLGMQAWGHTDAAALHQDGRATPRTLVQEWEKGPSTPESASDAFRFTPSQRVHYSLSHDAASNLPRAMTTNPFRARAASIATPGL</sequence>